<dbReference type="PANTHER" id="PTHR13604">
    <property type="entry name" value="DC12-RELATED"/>
    <property type="match status" value="1"/>
</dbReference>
<name>A0A9J7BVU0_9BACT</name>
<dbReference type="GO" id="GO:0006508">
    <property type="term" value="P:proteolysis"/>
    <property type="evidence" value="ECO:0007669"/>
    <property type="project" value="UniProtKB-KW"/>
</dbReference>
<dbReference type="Pfam" id="PF02586">
    <property type="entry name" value="SRAP"/>
    <property type="match status" value="1"/>
</dbReference>
<evidence type="ECO:0000256" key="4">
    <source>
        <dbReference type="ARBA" id="ARBA00022801"/>
    </source>
</evidence>
<evidence type="ECO:0000313" key="9">
    <source>
        <dbReference type="EMBL" id="UWZ85006.1"/>
    </source>
</evidence>
<dbReference type="Proteomes" id="UP001059380">
    <property type="component" value="Chromosome"/>
</dbReference>
<keyword evidence="2 8" id="KW-0645">Protease</keyword>
<evidence type="ECO:0000256" key="7">
    <source>
        <dbReference type="ARBA" id="ARBA00023239"/>
    </source>
</evidence>
<dbReference type="GO" id="GO:0008233">
    <property type="term" value="F:peptidase activity"/>
    <property type="evidence" value="ECO:0007669"/>
    <property type="project" value="UniProtKB-KW"/>
</dbReference>
<evidence type="ECO:0000313" key="10">
    <source>
        <dbReference type="Proteomes" id="UP001059380"/>
    </source>
</evidence>
<dbReference type="SUPFAM" id="SSF143081">
    <property type="entry name" value="BB1717-like"/>
    <property type="match status" value="1"/>
</dbReference>
<dbReference type="Gene3D" id="3.90.1680.10">
    <property type="entry name" value="SOS response associated peptidase-like"/>
    <property type="match status" value="1"/>
</dbReference>
<gene>
    <name evidence="9" type="ORF">MOP44_03460</name>
</gene>
<evidence type="ECO:0000256" key="3">
    <source>
        <dbReference type="ARBA" id="ARBA00022763"/>
    </source>
</evidence>
<organism evidence="9 10">
    <name type="scientific">Occallatibacter riparius</name>
    <dbReference type="NCBI Taxonomy" id="1002689"/>
    <lineage>
        <taxon>Bacteria</taxon>
        <taxon>Pseudomonadati</taxon>
        <taxon>Acidobacteriota</taxon>
        <taxon>Terriglobia</taxon>
        <taxon>Terriglobales</taxon>
        <taxon>Acidobacteriaceae</taxon>
        <taxon>Occallatibacter</taxon>
    </lineage>
</organism>
<comment type="similarity">
    <text evidence="1 8">Belongs to the SOS response-associated peptidase family.</text>
</comment>
<dbReference type="EC" id="3.4.-.-" evidence="8"/>
<dbReference type="GO" id="GO:0016829">
    <property type="term" value="F:lyase activity"/>
    <property type="evidence" value="ECO:0007669"/>
    <property type="project" value="UniProtKB-KW"/>
</dbReference>
<protein>
    <recommendedName>
        <fullName evidence="8">Abasic site processing protein</fullName>
        <ecNumber evidence="8">3.4.-.-</ecNumber>
    </recommendedName>
</protein>
<dbReference type="AlphaFoldDB" id="A0A9J7BVU0"/>
<evidence type="ECO:0000256" key="2">
    <source>
        <dbReference type="ARBA" id="ARBA00022670"/>
    </source>
</evidence>
<keyword evidence="3" id="KW-0227">DNA damage</keyword>
<keyword evidence="7" id="KW-0456">Lyase</keyword>
<evidence type="ECO:0000256" key="5">
    <source>
        <dbReference type="ARBA" id="ARBA00023124"/>
    </source>
</evidence>
<dbReference type="RefSeq" id="WP_260794512.1">
    <property type="nucleotide sequence ID" value="NZ_CP093313.1"/>
</dbReference>
<proteinExistence type="inferred from homology"/>
<dbReference type="InterPro" id="IPR003738">
    <property type="entry name" value="SRAP"/>
</dbReference>
<dbReference type="EMBL" id="CP093313">
    <property type="protein sequence ID" value="UWZ85006.1"/>
    <property type="molecule type" value="Genomic_DNA"/>
</dbReference>
<dbReference type="PANTHER" id="PTHR13604:SF0">
    <property type="entry name" value="ABASIC SITE PROCESSING PROTEIN HMCES"/>
    <property type="match status" value="1"/>
</dbReference>
<keyword evidence="4 8" id="KW-0378">Hydrolase</keyword>
<dbReference type="GO" id="GO:0003697">
    <property type="term" value="F:single-stranded DNA binding"/>
    <property type="evidence" value="ECO:0007669"/>
    <property type="project" value="InterPro"/>
</dbReference>
<keyword evidence="6" id="KW-0238">DNA-binding</keyword>
<dbReference type="GO" id="GO:0106300">
    <property type="term" value="P:protein-DNA covalent cross-linking repair"/>
    <property type="evidence" value="ECO:0007669"/>
    <property type="project" value="InterPro"/>
</dbReference>
<evidence type="ECO:0000256" key="6">
    <source>
        <dbReference type="ARBA" id="ARBA00023125"/>
    </source>
</evidence>
<evidence type="ECO:0000256" key="1">
    <source>
        <dbReference type="ARBA" id="ARBA00008136"/>
    </source>
</evidence>
<dbReference type="KEGG" id="orp:MOP44_03460"/>
<keyword evidence="10" id="KW-1185">Reference proteome</keyword>
<keyword evidence="5" id="KW-0190">Covalent protein-DNA linkage</keyword>
<evidence type="ECO:0000256" key="8">
    <source>
        <dbReference type="RuleBase" id="RU364100"/>
    </source>
</evidence>
<dbReference type="InterPro" id="IPR036590">
    <property type="entry name" value="SRAP-like"/>
</dbReference>
<accession>A0A9J7BVU0</accession>
<sequence>MCGRYRRRSDKQRIAETFHVGMDLGELSLEPEDDIAPGSVQPVVLVDDMGEREIALMRWGFKLPDRHLFNARSEGIERASFWKDSFQERRCIVPADSFFEWSDTGQKKKAKYEIAIPGREPFGMAGLWKPWKNPKTDQWERTFAVITGEPNQLMQPVHDRMTTILDPRDYEEYLAASDRPPLHLLRILSPEQMRLKRVDEAEPTEAQMSLFGPEGS</sequence>
<reference evidence="9" key="1">
    <citation type="submission" date="2021-04" db="EMBL/GenBank/DDBJ databases">
        <title>Phylogenetic analysis of Acidobacteriaceae.</title>
        <authorList>
            <person name="Qiu L."/>
            <person name="Zhang Q."/>
        </authorList>
    </citation>
    <scope>NUCLEOTIDE SEQUENCE</scope>
    <source>
        <strain evidence="9">DSM 25168</strain>
    </source>
</reference>